<organism evidence="2 3">
    <name type="scientific">Bacillus altitudinis</name>
    <dbReference type="NCBI Taxonomy" id="293387"/>
    <lineage>
        <taxon>Bacteria</taxon>
        <taxon>Bacillati</taxon>
        <taxon>Bacillota</taxon>
        <taxon>Bacilli</taxon>
        <taxon>Bacillales</taxon>
        <taxon>Bacillaceae</taxon>
        <taxon>Bacillus</taxon>
    </lineage>
</organism>
<evidence type="ECO:0000313" key="2">
    <source>
        <dbReference type="EMBL" id="MER3121700.1"/>
    </source>
</evidence>
<dbReference type="EMBL" id="JBEOME010000005">
    <property type="protein sequence ID" value="MER3121700.1"/>
    <property type="molecule type" value="Genomic_DNA"/>
</dbReference>
<protein>
    <recommendedName>
        <fullName evidence="1">DUF6906 domain-containing protein</fullName>
    </recommendedName>
</protein>
<comment type="caution">
    <text evidence="2">The sequence shown here is derived from an EMBL/GenBank/DDBJ whole genome shotgun (WGS) entry which is preliminary data.</text>
</comment>
<dbReference type="Proteomes" id="UP001467674">
    <property type="component" value="Unassembled WGS sequence"/>
</dbReference>
<evidence type="ECO:0000259" key="1">
    <source>
        <dbReference type="Pfam" id="PF21847"/>
    </source>
</evidence>
<accession>A0ABV1S579</accession>
<dbReference type="InterPro" id="IPR054201">
    <property type="entry name" value="DUF6906"/>
</dbReference>
<proteinExistence type="predicted"/>
<dbReference type="RefSeq" id="WP_350385851.1">
    <property type="nucleotide sequence ID" value="NZ_JBEOME010000005.1"/>
</dbReference>
<evidence type="ECO:0000313" key="3">
    <source>
        <dbReference type="Proteomes" id="UP001467674"/>
    </source>
</evidence>
<reference evidence="2 3" key="1">
    <citation type="submission" date="2024-06" db="EMBL/GenBank/DDBJ databases">
        <title>Construction of an artificial bacterial consortium using nitrogen cycle bacteria from Cuatro Cienegas Basin and a mangrove forest.</title>
        <authorList>
            <person name="Aguilera-Najera D."/>
            <person name="Marquez-Cianci L."/>
            <person name="Martinez-Perez E."/>
            <person name="Rosas-Barrera M."/>
            <person name="Rodriguez-Cruz U.E."/>
            <person name="Tapia-Lopez R."/>
            <person name="Eguiarte L.E."/>
            <person name="Souza-Saldivar V."/>
        </authorList>
    </citation>
    <scope>NUCLEOTIDE SEQUENCE [LARGE SCALE GENOMIC DNA]</scope>
    <source>
        <strain evidence="2 3">S14-15</strain>
    </source>
</reference>
<keyword evidence="3" id="KW-1185">Reference proteome</keyword>
<gene>
    <name evidence="2" type="ORF">ABQG71_10905</name>
</gene>
<name>A0ABV1S579_BACAB</name>
<feature type="domain" description="DUF6906" evidence="1">
    <location>
        <begin position="2"/>
        <end position="51"/>
    </location>
</feature>
<dbReference type="Pfam" id="PF21847">
    <property type="entry name" value="DUF6906"/>
    <property type="match status" value="1"/>
</dbReference>
<sequence length="55" mass="6451">MKKGGRKPTRAERKILVVNGLNPLYWLIERNLTTSMHLVHKEVGRRKEIAKNECH</sequence>